<protein>
    <submittedName>
        <fullName evidence="1">Uncharacterized protein</fullName>
    </submittedName>
</protein>
<proteinExistence type="predicted"/>
<name>A0A2H4PB72_9CAUD</name>
<dbReference type="GeneID" id="54986289"/>
<evidence type="ECO:0000313" key="2">
    <source>
        <dbReference type="Proteomes" id="UP000241560"/>
    </source>
</evidence>
<dbReference type="Proteomes" id="UP000241560">
    <property type="component" value="Segment"/>
</dbReference>
<dbReference type="EMBL" id="MG252693">
    <property type="protein sequence ID" value="ATW59483.1"/>
    <property type="molecule type" value="Genomic_DNA"/>
</dbReference>
<keyword evidence="2" id="KW-1185">Reference proteome</keyword>
<organism evidence="1 2">
    <name type="scientific">Lactobacillus phage Lenus</name>
    <dbReference type="NCBI Taxonomy" id="2053682"/>
    <lineage>
        <taxon>Viruses</taxon>
        <taxon>Duplodnaviria</taxon>
        <taxon>Heunggongvirae</taxon>
        <taxon>Uroviricota</taxon>
        <taxon>Caudoviricetes</taxon>
        <taxon>Tybeckvirinae</taxon>
        <taxon>Lenusvirus</taxon>
        <taxon>Lenusvirus lenus</taxon>
    </lineage>
</organism>
<accession>A0A2H4PB72</accession>
<sequence>MEDEFVPIEELEEERKDAKQDAVLDVIERIHSLIGNGISSHQFKVIADDLTNYYDIHDPIDGYDYNVQ</sequence>
<evidence type="ECO:0000313" key="1">
    <source>
        <dbReference type="EMBL" id="ATW59483.1"/>
    </source>
</evidence>
<reference evidence="1 2" key="1">
    <citation type="submission" date="2017-10" db="EMBL/GenBank/DDBJ databases">
        <title>Isolation and characterisation of Lactobacillus bacteriophages that infect wine-derived L. plantarum strains.</title>
        <authorList>
            <person name="Kyrkou I."/>
            <person name="Hestbjerg Hansen L."/>
        </authorList>
    </citation>
    <scope>NUCLEOTIDE SEQUENCE [LARGE SCALE GENOMIC DNA]</scope>
</reference>
<dbReference type="KEGG" id="vg:54986289"/>
<dbReference type="RefSeq" id="YP_009795913.1">
    <property type="nucleotide sequence ID" value="NC_047897.1"/>
</dbReference>